<dbReference type="Proteomes" id="UP000766336">
    <property type="component" value="Unassembled WGS sequence"/>
</dbReference>
<gene>
    <name evidence="3" type="ORF">KHU32_18915</name>
</gene>
<dbReference type="InterPro" id="IPR050268">
    <property type="entry name" value="NADH-dep_flavin_reductase"/>
</dbReference>
<dbReference type="PANTHER" id="PTHR30466:SF1">
    <property type="entry name" value="FMN REDUCTASE (NADH) RUTF"/>
    <property type="match status" value="1"/>
</dbReference>
<dbReference type="InterPro" id="IPR002563">
    <property type="entry name" value="Flavin_Rdtase-like_dom"/>
</dbReference>
<dbReference type="EMBL" id="JAHCDA010000004">
    <property type="protein sequence ID" value="MBS7813025.1"/>
    <property type="molecule type" value="Genomic_DNA"/>
</dbReference>
<name>A0ABS5QH69_9PROT</name>
<evidence type="ECO:0000259" key="2">
    <source>
        <dbReference type="SMART" id="SM00903"/>
    </source>
</evidence>
<feature type="domain" description="Flavin reductase like" evidence="2">
    <location>
        <begin position="12"/>
        <end position="160"/>
    </location>
</feature>
<dbReference type="SMART" id="SM00903">
    <property type="entry name" value="Flavin_Reduct"/>
    <property type="match status" value="1"/>
</dbReference>
<evidence type="ECO:0000313" key="4">
    <source>
        <dbReference type="Proteomes" id="UP000766336"/>
    </source>
</evidence>
<dbReference type="SUPFAM" id="SSF50475">
    <property type="entry name" value="FMN-binding split barrel"/>
    <property type="match status" value="1"/>
</dbReference>
<dbReference type="InterPro" id="IPR012349">
    <property type="entry name" value="Split_barrel_FMN-bd"/>
</dbReference>
<dbReference type="Pfam" id="PF01613">
    <property type="entry name" value="Flavin_Reduct"/>
    <property type="match status" value="1"/>
</dbReference>
<dbReference type="Gene3D" id="2.30.110.10">
    <property type="entry name" value="Electron Transport, Fmn-binding Protein, Chain A"/>
    <property type="match status" value="1"/>
</dbReference>
<organism evidence="3 4">
    <name type="scientific">Roseococcus pinisoli</name>
    <dbReference type="NCBI Taxonomy" id="2835040"/>
    <lineage>
        <taxon>Bacteria</taxon>
        <taxon>Pseudomonadati</taxon>
        <taxon>Pseudomonadota</taxon>
        <taxon>Alphaproteobacteria</taxon>
        <taxon>Acetobacterales</taxon>
        <taxon>Roseomonadaceae</taxon>
        <taxon>Roseococcus</taxon>
    </lineage>
</organism>
<dbReference type="RefSeq" id="WP_213671728.1">
    <property type="nucleotide sequence ID" value="NZ_JAHCDA010000004.1"/>
</dbReference>
<sequence>MPVERKEFRDAMARLCAAVNIITTDGPAGRAGFTASAMCSVTDSPPTLLVCMNKGVSSAEVFRRNGVLCVNTLSAEQQELSGIFAGFTGVEGEARFGSGGWSTLATGAPALEGAMVAFDGRITDMVEKGTHLVVFAEIEAIRLGEGVDAALLYFARDYRRVGVAA</sequence>
<accession>A0ABS5QH69</accession>
<dbReference type="PANTHER" id="PTHR30466">
    <property type="entry name" value="FLAVIN REDUCTASE"/>
    <property type="match status" value="1"/>
</dbReference>
<comment type="caution">
    <text evidence="3">The sequence shown here is derived from an EMBL/GenBank/DDBJ whole genome shotgun (WGS) entry which is preliminary data.</text>
</comment>
<proteinExistence type="predicted"/>
<protein>
    <submittedName>
        <fullName evidence="3">Flavin reductase</fullName>
    </submittedName>
</protein>
<evidence type="ECO:0000256" key="1">
    <source>
        <dbReference type="ARBA" id="ARBA00023002"/>
    </source>
</evidence>
<evidence type="ECO:0000313" key="3">
    <source>
        <dbReference type="EMBL" id="MBS7813025.1"/>
    </source>
</evidence>
<reference evidence="3 4" key="1">
    <citation type="submission" date="2021-05" db="EMBL/GenBank/DDBJ databases">
        <title>Roseococcus sp. XZZS9, whole genome shotgun sequencing project.</title>
        <authorList>
            <person name="Zhao G."/>
            <person name="Shen L."/>
        </authorList>
    </citation>
    <scope>NUCLEOTIDE SEQUENCE [LARGE SCALE GENOMIC DNA]</scope>
    <source>
        <strain evidence="3 4">XZZS9</strain>
    </source>
</reference>
<keyword evidence="4" id="KW-1185">Reference proteome</keyword>
<keyword evidence="1" id="KW-0560">Oxidoreductase</keyword>